<dbReference type="GO" id="GO:0006099">
    <property type="term" value="P:tricarboxylic acid cycle"/>
    <property type="evidence" value="ECO:0007669"/>
    <property type="project" value="InterPro"/>
</dbReference>
<reference evidence="4 5" key="1">
    <citation type="journal article" date="2016" name="Environ. Microbiol.">
        <title>Genomic resolution of a cold subsurface aquifer community provides metabolic insights for novel microbes adapted to high CO concentrations.</title>
        <authorList>
            <person name="Probst A.J."/>
            <person name="Castelle C.J."/>
            <person name="Singh A."/>
            <person name="Brown C.T."/>
            <person name="Anantharaman K."/>
            <person name="Sharon I."/>
            <person name="Hug L.A."/>
            <person name="Burstein D."/>
            <person name="Emerson J.B."/>
            <person name="Thomas B.C."/>
            <person name="Banfield J.F."/>
        </authorList>
    </citation>
    <scope>NUCLEOTIDE SEQUENCE [LARGE SCALE GENOMIC DNA]</scope>
    <source>
        <strain evidence="4">CG1_02_37_22</strain>
    </source>
</reference>
<evidence type="ECO:0000313" key="4">
    <source>
        <dbReference type="EMBL" id="OIO15412.1"/>
    </source>
</evidence>
<name>A0A1J4TT36_9BACT</name>
<dbReference type="GO" id="GO:0008797">
    <property type="term" value="F:aspartate ammonia-lyase activity"/>
    <property type="evidence" value="ECO:0007669"/>
    <property type="project" value="TreeGrafter"/>
</dbReference>
<gene>
    <name evidence="4" type="ORF">AUJ73_00685</name>
</gene>
<dbReference type="Pfam" id="PF10415">
    <property type="entry name" value="FumaraseC_C"/>
    <property type="match status" value="1"/>
</dbReference>
<protein>
    <recommendedName>
        <fullName evidence="6">Aspartate ammonia-lyase</fullName>
    </recommendedName>
</protein>
<evidence type="ECO:0000256" key="1">
    <source>
        <dbReference type="ARBA" id="ARBA00023239"/>
    </source>
</evidence>
<dbReference type="GO" id="GO:0006531">
    <property type="term" value="P:aspartate metabolic process"/>
    <property type="evidence" value="ECO:0007669"/>
    <property type="project" value="TreeGrafter"/>
</dbReference>
<dbReference type="SUPFAM" id="SSF48557">
    <property type="entry name" value="L-aspartase-like"/>
    <property type="match status" value="1"/>
</dbReference>
<dbReference type="Gene3D" id="1.10.40.30">
    <property type="entry name" value="Fumarase/aspartase (C-terminal domain)"/>
    <property type="match status" value="1"/>
</dbReference>
<feature type="domain" description="Fumarase C C-terminal" evidence="3">
    <location>
        <begin position="410"/>
        <end position="463"/>
    </location>
</feature>
<dbReference type="InterPro" id="IPR024083">
    <property type="entry name" value="Fumarase/histidase_N"/>
</dbReference>
<proteinExistence type="predicted"/>
<dbReference type="PROSITE" id="PS00163">
    <property type="entry name" value="FUMARATE_LYASES"/>
    <property type="match status" value="1"/>
</dbReference>
<evidence type="ECO:0000259" key="3">
    <source>
        <dbReference type="Pfam" id="PF10415"/>
    </source>
</evidence>
<dbReference type="Proteomes" id="UP000183120">
    <property type="component" value="Unassembled WGS sequence"/>
</dbReference>
<comment type="caution">
    <text evidence="4">The sequence shown here is derived from an EMBL/GenBank/DDBJ whole genome shotgun (WGS) entry which is preliminary data.</text>
</comment>
<keyword evidence="1" id="KW-0456">Lyase</keyword>
<dbReference type="Gene3D" id="1.10.275.10">
    <property type="entry name" value="Fumarase/aspartase (N-terminal domain)"/>
    <property type="match status" value="1"/>
</dbReference>
<dbReference type="PANTHER" id="PTHR42696">
    <property type="entry name" value="ASPARTATE AMMONIA-LYASE"/>
    <property type="match status" value="1"/>
</dbReference>
<dbReference type="InterPro" id="IPR020557">
    <property type="entry name" value="Fumarate_lyase_CS"/>
</dbReference>
<dbReference type="FunFam" id="1.10.275.10:FF:000001">
    <property type="entry name" value="Fumarate hydratase, mitochondrial"/>
    <property type="match status" value="1"/>
</dbReference>
<dbReference type="InterPro" id="IPR008948">
    <property type="entry name" value="L-Aspartase-like"/>
</dbReference>
<dbReference type="Pfam" id="PF00206">
    <property type="entry name" value="Lyase_1"/>
    <property type="match status" value="1"/>
</dbReference>
<accession>A0A1J4TT36</accession>
<dbReference type="NCBIfam" id="NF008909">
    <property type="entry name" value="PRK12273.1"/>
    <property type="match status" value="1"/>
</dbReference>
<dbReference type="PRINTS" id="PR00149">
    <property type="entry name" value="FUMRATELYASE"/>
</dbReference>
<dbReference type="PANTHER" id="PTHR42696:SF2">
    <property type="entry name" value="ASPARTATE AMMONIA-LYASE"/>
    <property type="match status" value="1"/>
</dbReference>
<feature type="domain" description="Fumarate lyase N-terminal" evidence="2">
    <location>
        <begin position="15"/>
        <end position="344"/>
    </location>
</feature>
<dbReference type="InterPro" id="IPR000362">
    <property type="entry name" value="Fumarate_lyase_fam"/>
</dbReference>
<dbReference type="AlphaFoldDB" id="A0A1J4TT36"/>
<dbReference type="PRINTS" id="PR00145">
    <property type="entry name" value="ARGSUCLYASE"/>
</dbReference>
<evidence type="ECO:0008006" key="6">
    <source>
        <dbReference type="Google" id="ProtNLM"/>
    </source>
</evidence>
<dbReference type="EMBL" id="MNUY01000010">
    <property type="protein sequence ID" value="OIO15412.1"/>
    <property type="molecule type" value="Genomic_DNA"/>
</dbReference>
<dbReference type="InterPro" id="IPR051546">
    <property type="entry name" value="Aspartate_Ammonia-Lyase"/>
</dbReference>
<dbReference type="Gene3D" id="1.20.200.10">
    <property type="entry name" value="Fumarase/aspartase (Central domain)"/>
    <property type="match status" value="1"/>
</dbReference>
<dbReference type="InterPro" id="IPR022761">
    <property type="entry name" value="Fumarate_lyase_N"/>
</dbReference>
<organism evidence="4 5">
    <name type="scientific">Candidatus Gottesmanbacteria bacterium CG1_02_37_22</name>
    <dbReference type="NCBI Taxonomy" id="1805209"/>
    <lineage>
        <taxon>Bacteria</taxon>
        <taxon>Candidatus Gottesmaniibacteriota</taxon>
    </lineage>
</organism>
<dbReference type="FunFam" id="1.20.200.10:FF:000001">
    <property type="entry name" value="Fumarate hydratase, mitochondrial"/>
    <property type="match status" value="1"/>
</dbReference>
<dbReference type="GO" id="GO:0005829">
    <property type="term" value="C:cytosol"/>
    <property type="evidence" value="ECO:0007669"/>
    <property type="project" value="TreeGrafter"/>
</dbReference>
<dbReference type="InterPro" id="IPR018951">
    <property type="entry name" value="Fumarase_C_C"/>
</dbReference>
<evidence type="ECO:0000259" key="2">
    <source>
        <dbReference type="Pfam" id="PF00206"/>
    </source>
</evidence>
<evidence type="ECO:0000313" key="5">
    <source>
        <dbReference type="Proteomes" id="UP000183120"/>
    </source>
</evidence>
<dbReference type="STRING" id="1805209.AUJ73_00685"/>
<sequence>MNTNNLFRIEKDSLGKVRIPKKAYWGVNTQRAIENFPISGLYPHKEYVFSTVIIKKAAVMANRAFDLLDEKLFQAITTACDEILNGKFSDQFIVDPYQAGAGTSHHMNINEVIANRANEILGAPLGSYTYIHPNNHVNMSQSTNDVIPCAVRITALTIIPDLLSVLNYLEKLLSRKTKDFRKIIKSGRTHLQDALPITLGQEFSAYHKSIILDINRISESKQYLLRVGIGGTAVGTGINTPPGYQDMIMKNLVNLTRLPLIKSDNLFESMQNTSDLLFFSSSLRNISQTLIRIGNDLRLLSSGPKTGLSEISLPDVQQGSSIMPGKVNPSIIEMMTMVCFQIIGFDQTILLSSMSGQLELNVMLPLVAHNLISQIKILTNAVNMFNNKCLKGIKANEDTCRYWLDRSSGIAAILNPYLGYDKTIELVKISLKTGKSLKDSAVEKGFIPKDTANRLFRLKHLTKPNLQK</sequence>